<organism evidence="5 6">
    <name type="scientific">Physocladia obscura</name>
    <dbReference type="NCBI Taxonomy" id="109957"/>
    <lineage>
        <taxon>Eukaryota</taxon>
        <taxon>Fungi</taxon>
        <taxon>Fungi incertae sedis</taxon>
        <taxon>Chytridiomycota</taxon>
        <taxon>Chytridiomycota incertae sedis</taxon>
        <taxon>Chytridiomycetes</taxon>
        <taxon>Chytridiales</taxon>
        <taxon>Chytriomycetaceae</taxon>
        <taxon>Physocladia</taxon>
    </lineage>
</organism>
<keyword evidence="2" id="KW-0521">NADP</keyword>
<dbReference type="GO" id="GO:0005829">
    <property type="term" value="C:cytosol"/>
    <property type="evidence" value="ECO:0007669"/>
    <property type="project" value="TreeGrafter"/>
</dbReference>
<evidence type="ECO:0000313" key="5">
    <source>
        <dbReference type="EMBL" id="KAJ3107581.1"/>
    </source>
</evidence>
<dbReference type="SUPFAM" id="SSF51735">
    <property type="entry name" value="NAD(P)-binding Rossmann-fold domains"/>
    <property type="match status" value="1"/>
</dbReference>
<proteinExistence type="inferred from homology"/>
<accession>A0AAD5X9B0</accession>
<dbReference type="InterPro" id="IPR036291">
    <property type="entry name" value="NAD(P)-bd_dom_sf"/>
</dbReference>
<dbReference type="PANTHER" id="PTHR43391">
    <property type="entry name" value="RETINOL DEHYDROGENASE-RELATED"/>
    <property type="match status" value="1"/>
</dbReference>
<comment type="caution">
    <text evidence="5">The sequence shown here is derived from an EMBL/GenBank/DDBJ whole genome shotgun (WGS) entry which is preliminary data.</text>
</comment>
<dbReference type="PANTHER" id="PTHR43391:SF86">
    <property type="entry name" value="SHORT-CHAIN DEHYDROGENASE_REDUCTASE FAMILY PROTEIN"/>
    <property type="match status" value="1"/>
</dbReference>
<dbReference type="PROSITE" id="PS00061">
    <property type="entry name" value="ADH_SHORT"/>
    <property type="match status" value="1"/>
</dbReference>
<keyword evidence="6" id="KW-1185">Reference proteome</keyword>
<evidence type="ECO:0000313" key="6">
    <source>
        <dbReference type="Proteomes" id="UP001211907"/>
    </source>
</evidence>
<evidence type="ECO:0000256" key="1">
    <source>
        <dbReference type="ARBA" id="ARBA00006484"/>
    </source>
</evidence>
<dbReference type="GO" id="GO:0016491">
    <property type="term" value="F:oxidoreductase activity"/>
    <property type="evidence" value="ECO:0007669"/>
    <property type="project" value="UniProtKB-KW"/>
</dbReference>
<gene>
    <name evidence="5" type="ORF">HK100_003567</name>
</gene>
<evidence type="ECO:0000256" key="2">
    <source>
        <dbReference type="ARBA" id="ARBA00022857"/>
    </source>
</evidence>
<dbReference type="PRINTS" id="PR00081">
    <property type="entry name" value="GDHRDH"/>
</dbReference>
<evidence type="ECO:0000256" key="3">
    <source>
        <dbReference type="ARBA" id="ARBA00023002"/>
    </source>
</evidence>
<dbReference type="Proteomes" id="UP001211907">
    <property type="component" value="Unassembled WGS sequence"/>
</dbReference>
<dbReference type="AlphaFoldDB" id="A0AAD5X9B0"/>
<protein>
    <submittedName>
        <fullName evidence="5">Uncharacterized protein</fullName>
    </submittedName>
</protein>
<dbReference type="Pfam" id="PF00106">
    <property type="entry name" value="adh_short"/>
    <property type="match status" value="1"/>
</dbReference>
<reference evidence="5" key="1">
    <citation type="submission" date="2020-05" db="EMBL/GenBank/DDBJ databases">
        <title>Phylogenomic resolution of chytrid fungi.</title>
        <authorList>
            <person name="Stajich J.E."/>
            <person name="Amses K."/>
            <person name="Simmons R."/>
            <person name="Seto K."/>
            <person name="Myers J."/>
            <person name="Bonds A."/>
            <person name="Quandt C.A."/>
            <person name="Barry K."/>
            <person name="Liu P."/>
            <person name="Grigoriev I."/>
            <person name="Longcore J.E."/>
            <person name="James T.Y."/>
        </authorList>
    </citation>
    <scope>NUCLEOTIDE SEQUENCE</scope>
    <source>
        <strain evidence="5">JEL0513</strain>
    </source>
</reference>
<dbReference type="InterPro" id="IPR002347">
    <property type="entry name" value="SDR_fam"/>
</dbReference>
<name>A0AAD5X9B0_9FUNG</name>
<keyword evidence="3" id="KW-0560">Oxidoreductase</keyword>
<dbReference type="InterPro" id="IPR020904">
    <property type="entry name" value="Sc_DH/Rdtase_CS"/>
</dbReference>
<dbReference type="Gene3D" id="3.40.50.720">
    <property type="entry name" value="NAD(P)-binding Rossmann-like Domain"/>
    <property type="match status" value="1"/>
</dbReference>
<sequence length="286" mass="30259">MTPKVVLITGVTSGGLGAALALKLASQKDRYQVFGTLRNVSKKSELFRLEAKSLGLDPDCIHLVELDVTSSESVHLCVQHVLSKAGHIDILVNNAGYGHFGTVESDGIDVVKHVFEVNYFGVYRMIEAVVPSMREHASGHIINISSIGGLVGAPFNDAYSSAKAAVDMLTESLATYMPSLGITMSVFNPGAITTNFLDSIKGLADGKATLHPSYVTLYEKFFGAIQTAFAGGQTPAEAAADIVKIIEAGKDANVRNVTLAAKDMALLKLSDLTGNIAVKATRSAFL</sequence>
<evidence type="ECO:0000256" key="4">
    <source>
        <dbReference type="RuleBase" id="RU000363"/>
    </source>
</evidence>
<dbReference type="EMBL" id="JADGJH010001902">
    <property type="protein sequence ID" value="KAJ3107581.1"/>
    <property type="molecule type" value="Genomic_DNA"/>
</dbReference>
<dbReference type="PRINTS" id="PR00080">
    <property type="entry name" value="SDRFAMILY"/>
</dbReference>
<comment type="similarity">
    <text evidence="1 4">Belongs to the short-chain dehydrogenases/reductases (SDR) family.</text>
</comment>